<dbReference type="Pfam" id="PF01894">
    <property type="entry name" value="YjbQ"/>
    <property type="match status" value="1"/>
</dbReference>
<dbReference type="EMBL" id="CP002629">
    <property type="protein sequence ID" value="AEB10416.1"/>
    <property type="molecule type" value="Genomic_DNA"/>
</dbReference>
<accession>F2NDR9</accession>
<reference evidence="2 3" key="1">
    <citation type="journal article" date="2011" name="Stand. Genomic Sci.">
        <title>Complete genome sequence of the acetate-degrading sulfate reducer Desulfobacca acetoxidans type strain (ASRB2).</title>
        <authorList>
            <person name="Goker M."/>
            <person name="Teshima H."/>
            <person name="Lapidus A."/>
            <person name="Nolan M."/>
            <person name="Lucas S."/>
            <person name="Hammon N."/>
            <person name="Deshpande S."/>
            <person name="Cheng J.F."/>
            <person name="Tapia R."/>
            <person name="Han C."/>
            <person name="Goodwin L."/>
            <person name="Pitluck S."/>
            <person name="Huntemann M."/>
            <person name="Liolios K."/>
            <person name="Ivanova N."/>
            <person name="Pagani I."/>
            <person name="Mavromatis K."/>
            <person name="Ovchinikova G."/>
            <person name="Pati A."/>
            <person name="Chen A."/>
            <person name="Palaniappan K."/>
            <person name="Land M."/>
            <person name="Hauser L."/>
            <person name="Brambilla E.M."/>
            <person name="Rohde M."/>
            <person name="Spring S."/>
            <person name="Detter J.C."/>
            <person name="Woyke T."/>
            <person name="Bristow J."/>
            <person name="Eisen J.A."/>
            <person name="Markowitz V."/>
            <person name="Hugenholtz P."/>
            <person name="Kyrpides N.C."/>
            <person name="Klenk H.P."/>
        </authorList>
    </citation>
    <scope>NUCLEOTIDE SEQUENCE [LARGE SCALE GENOMIC DNA]</scope>
    <source>
        <strain evidence="3">ATCC 700848 / DSM 11109 / ASRB2</strain>
    </source>
</reference>
<evidence type="ECO:0000256" key="1">
    <source>
        <dbReference type="ARBA" id="ARBA00005534"/>
    </source>
</evidence>
<name>F2NDR9_DESAR</name>
<dbReference type="RefSeq" id="WP_013707525.1">
    <property type="nucleotide sequence ID" value="NC_015388.1"/>
</dbReference>
<reference evidence="3" key="2">
    <citation type="submission" date="2011-03" db="EMBL/GenBank/DDBJ databases">
        <title>The complete genome of Desulfobacca acetoxidans DSM 11109.</title>
        <authorList>
            <consortium name="US DOE Joint Genome Institute (JGI-PGF)"/>
            <person name="Lucas S."/>
            <person name="Copeland A."/>
            <person name="Lapidus A."/>
            <person name="Bruce D."/>
            <person name="Goodwin L."/>
            <person name="Pitluck S."/>
            <person name="Peters L."/>
            <person name="Kyrpides N."/>
            <person name="Mavromatis K."/>
            <person name="Ivanova N."/>
            <person name="Ovchinnikova G."/>
            <person name="Teshima H."/>
            <person name="Detter J.C."/>
            <person name="Han C."/>
            <person name="Land M."/>
            <person name="Hauser L."/>
            <person name="Markowitz V."/>
            <person name="Cheng J.-F."/>
            <person name="Hugenholtz P."/>
            <person name="Woyke T."/>
            <person name="Wu D."/>
            <person name="Spring S."/>
            <person name="Schueler E."/>
            <person name="Brambilla E."/>
            <person name="Klenk H.-P."/>
            <person name="Eisen J.A."/>
        </authorList>
    </citation>
    <scope>NUCLEOTIDE SEQUENCE [LARGE SCALE GENOMIC DNA]</scope>
    <source>
        <strain evidence="3">ATCC 700848 / DSM 11109 / ASRB2</strain>
    </source>
</reference>
<dbReference type="KEGG" id="dao:Desac_2599"/>
<dbReference type="PANTHER" id="PTHR30615:SF8">
    <property type="entry name" value="UPF0047 PROTEIN C4A8.02C"/>
    <property type="match status" value="1"/>
</dbReference>
<proteinExistence type="inferred from homology"/>
<dbReference type="Proteomes" id="UP000000483">
    <property type="component" value="Chromosome"/>
</dbReference>
<evidence type="ECO:0008006" key="4">
    <source>
        <dbReference type="Google" id="ProtNLM"/>
    </source>
</evidence>
<sequence length="132" mass="14452">MTYTLEVKTNASTELLDITAAIRDLVARHGPMDGVCFLYSPHTTAGITINENADPSVKADILMVLNKIIRADEPYRHAEGNSPAHIKTTLTGSTAAVLIESGRLVLGTWQGIFLCEFDGPRRRQVKVKFLQG</sequence>
<dbReference type="PANTHER" id="PTHR30615">
    <property type="entry name" value="UNCHARACTERIZED PROTEIN YJBQ-RELATED"/>
    <property type="match status" value="1"/>
</dbReference>
<dbReference type="OrthoDB" id="9801725at2"/>
<evidence type="ECO:0000313" key="3">
    <source>
        <dbReference type="Proteomes" id="UP000000483"/>
    </source>
</evidence>
<dbReference type="InterPro" id="IPR001602">
    <property type="entry name" value="UPF0047_YjbQ-like"/>
</dbReference>
<dbReference type="PIRSF" id="PIRSF004681">
    <property type="entry name" value="UCP004681"/>
    <property type="match status" value="1"/>
</dbReference>
<dbReference type="InterPro" id="IPR035917">
    <property type="entry name" value="YjbQ-like_sf"/>
</dbReference>
<organism evidence="2 3">
    <name type="scientific">Desulfobacca acetoxidans (strain ATCC 700848 / DSM 11109 / ASRB2)</name>
    <dbReference type="NCBI Taxonomy" id="880072"/>
    <lineage>
        <taxon>Bacteria</taxon>
        <taxon>Pseudomonadati</taxon>
        <taxon>Thermodesulfobacteriota</taxon>
        <taxon>Desulfobaccia</taxon>
        <taxon>Desulfobaccales</taxon>
        <taxon>Desulfobaccaceae</taxon>
        <taxon>Desulfobacca</taxon>
    </lineage>
</organism>
<dbReference type="HOGENOM" id="CLU_096980_1_1_7"/>
<dbReference type="AlphaFoldDB" id="F2NDR9"/>
<gene>
    <name evidence="2" type="ordered locus">Desac_2599</name>
</gene>
<dbReference type="SUPFAM" id="SSF111038">
    <property type="entry name" value="YjbQ-like"/>
    <property type="match status" value="1"/>
</dbReference>
<comment type="similarity">
    <text evidence="1">Belongs to the UPF0047 family.</text>
</comment>
<keyword evidence="3" id="KW-1185">Reference proteome</keyword>
<dbReference type="STRING" id="880072.Desac_2599"/>
<protein>
    <recommendedName>
        <fullName evidence="4">YjbQ family protein</fullName>
    </recommendedName>
</protein>
<dbReference type="NCBIfam" id="TIGR00149">
    <property type="entry name" value="TIGR00149_YjbQ"/>
    <property type="match status" value="1"/>
</dbReference>
<evidence type="ECO:0000313" key="2">
    <source>
        <dbReference type="EMBL" id="AEB10416.1"/>
    </source>
</evidence>
<dbReference type="eggNOG" id="COG0432">
    <property type="taxonomic scope" value="Bacteria"/>
</dbReference>
<dbReference type="Gene3D" id="2.60.120.460">
    <property type="entry name" value="YjbQ-like"/>
    <property type="match status" value="1"/>
</dbReference>